<sequence length="73" mass="8125">MKIVEMNSSGSLRQITWVDKNGASASIEFGWVWKLVLDLMKQGSGNGQVRICPFTAAATSLEWDEFQQGRYGV</sequence>
<dbReference type="EMBL" id="JBBPBN010000007">
    <property type="protein sequence ID" value="KAK9034190.1"/>
    <property type="molecule type" value="Genomic_DNA"/>
</dbReference>
<keyword evidence="2" id="KW-1185">Reference proteome</keyword>
<dbReference type="Proteomes" id="UP001396334">
    <property type="component" value="Unassembled WGS sequence"/>
</dbReference>
<comment type="caution">
    <text evidence="1">The sequence shown here is derived from an EMBL/GenBank/DDBJ whole genome shotgun (WGS) entry which is preliminary data.</text>
</comment>
<proteinExistence type="predicted"/>
<gene>
    <name evidence="1" type="ORF">V6N11_050365</name>
</gene>
<organism evidence="1 2">
    <name type="scientific">Hibiscus sabdariffa</name>
    <name type="common">roselle</name>
    <dbReference type="NCBI Taxonomy" id="183260"/>
    <lineage>
        <taxon>Eukaryota</taxon>
        <taxon>Viridiplantae</taxon>
        <taxon>Streptophyta</taxon>
        <taxon>Embryophyta</taxon>
        <taxon>Tracheophyta</taxon>
        <taxon>Spermatophyta</taxon>
        <taxon>Magnoliopsida</taxon>
        <taxon>eudicotyledons</taxon>
        <taxon>Gunneridae</taxon>
        <taxon>Pentapetalae</taxon>
        <taxon>rosids</taxon>
        <taxon>malvids</taxon>
        <taxon>Malvales</taxon>
        <taxon>Malvaceae</taxon>
        <taxon>Malvoideae</taxon>
        <taxon>Hibiscus</taxon>
    </lineage>
</organism>
<reference evidence="1 2" key="1">
    <citation type="journal article" date="2024" name="G3 (Bethesda)">
        <title>Genome assembly of Hibiscus sabdariffa L. provides insights into metabolisms of medicinal natural products.</title>
        <authorList>
            <person name="Kim T."/>
        </authorList>
    </citation>
    <scope>NUCLEOTIDE SEQUENCE [LARGE SCALE GENOMIC DNA]</scope>
    <source>
        <strain evidence="1">TK-2024</strain>
        <tissue evidence="1">Old leaves</tissue>
    </source>
</reference>
<name>A0ABR2TA88_9ROSI</name>
<protein>
    <submittedName>
        <fullName evidence="1">Uncharacterized protein</fullName>
    </submittedName>
</protein>
<accession>A0ABR2TA88</accession>
<evidence type="ECO:0000313" key="1">
    <source>
        <dbReference type="EMBL" id="KAK9034190.1"/>
    </source>
</evidence>
<evidence type="ECO:0000313" key="2">
    <source>
        <dbReference type="Proteomes" id="UP001396334"/>
    </source>
</evidence>